<keyword evidence="7 8" id="KW-0413">Isomerase</keyword>
<comment type="subunit">
    <text evidence="8">Monomer.</text>
</comment>
<name>A0A518D3R3_9BACT</name>
<feature type="region of interest" description="Disordered" evidence="9">
    <location>
        <begin position="850"/>
        <end position="896"/>
    </location>
</feature>
<keyword evidence="4" id="KW-0460">Magnesium</keyword>
<evidence type="ECO:0000313" key="13">
    <source>
        <dbReference type="Proteomes" id="UP000319342"/>
    </source>
</evidence>
<dbReference type="PROSITE" id="PS00396">
    <property type="entry name" value="TOPO_IA_1"/>
    <property type="match status" value="1"/>
</dbReference>
<dbReference type="InterPro" id="IPR006171">
    <property type="entry name" value="TOPRIM_dom"/>
</dbReference>
<feature type="site" description="Interaction with DNA" evidence="8">
    <location>
        <position position="39"/>
    </location>
</feature>
<feature type="region of interest" description="Interaction with DNA" evidence="8">
    <location>
        <begin position="182"/>
        <end position="187"/>
    </location>
</feature>
<dbReference type="SMART" id="SM00493">
    <property type="entry name" value="TOPRIM"/>
    <property type="match status" value="1"/>
</dbReference>
<accession>A0A518D3R3</accession>
<feature type="site" description="Interaction with DNA" evidence="8">
    <location>
        <position position="167"/>
    </location>
</feature>
<dbReference type="GO" id="GO:0003917">
    <property type="term" value="F:DNA topoisomerase type I (single strand cut, ATP-independent) activity"/>
    <property type="evidence" value="ECO:0007669"/>
    <property type="project" value="UniProtKB-UniRule"/>
</dbReference>
<dbReference type="InterPro" id="IPR013826">
    <property type="entry name" value="Topo_IA_cen_sub3"/>
</dbReference>
<dbReference type="Pfam" id="PF13368">
    <property type="entry name" value="Toprim_C_rpt"/>
    <property type="match status" value="4"/>
</dbReference>
<feature type="compositionally biased region" description="Basic residues" evidence="9">
    <location>
        <begin position="854"/>
        <end position="896"/>
    </location>
</feature>
<dbReference type="NCBIfam" id="TIGR01051">
    <property type="entry name" value="topA_bact"/>
    <property type="match status" value="1"/>
</dbReference>
<evidence type="ECO:0000259" key="10">
    <source>
        <dbReference type="PROSITE" id="PS50880"/>
    </source>
</evidence>
<keyword evidence="13" id="KW-1185">Reference proteome</keyword>
<feature type="site" description="Interaction with DNA" evidence="8">
    <location>
        <position position="526"/>
    </location>
</feature>
<dbReference type="Gene3D" id="1.10.290.10">
    <property type="entry name" value="Topoisomerase I, domain 4"/>
    <property type="match status" value="1"/>
</dbReference>
<dbReference type="Proteomes" id="UP000319342">
    <property type="component" value="Chromosome"/>
</dbReference>
<keyword evidence="3" id="KW-0479">Metal-binding</keyword>
<dbReference type="PANTHER" id="PTHR42785:SF1">
    <property type="entry name" value="DNA TOPOISOMERASE"/>
    <property type="match status" value="1"/>
</dbReference>
<dbReference type="EMBL" id="CP036290">
    <property type="protein sequence ID" value="QDU86122.1"/>
    <property type="molecule type" value="Genomic_DNA"/>
</dbReference>
<dbReference type="PANTHER" id="PTHR42785">
    <property type="entry name" value="DNA TOPOISOMERASE, TYPE IA, CORE"/>
    <property type="match status" value="1"/>
</dbReference>
<evidence type="ECO:0000313" key="12">
    <source>
        <dbReference type="EMBL" id="QDU86122.1"/>
    </source>
</evidence>
<dbReference type="Gene3D" id="2.70.20.10">
    <property type="entry name" value="Topoisomerase I, domain 3"/>
    <property type="match status" value="1"/>
</dbReference>
<dbReference type="CDD" id="cd03363">
    <property type="entry name" value="TOPRIM_TopoIA_TopoI"/>
    <property type="match status" value="1"/>
</dbReference>
<dbReference type="InterPro" id="IPR005733">
    <property type="entry name" value="TopoI_bac-type"/>
</dbReference>
<evidence type="ECO:0000256" key="5">
    <source>
        <dbReference type="ARBA" id="ARBA00023029"/>
    </source>
</evidence>
<proteinExistence type="inferred from homology"/>
<dbReference type="InterPro" id="IPR000380">
    <property type="entry name" value="Topo_IA"/>
</dbReference>
<feature type="site" description="Interaction with DNA" evidence="8">
    <location>
        <position position="158"/>
    </location>
</feature>
<protein>
    <recommendedName>
        <fullName evidence="8">DNA topoisomerase 1</fullName>
        <ecNumber evidence="8">5.6.2.1</ecNumber>
    </recommendedName>
    <alternativeName>
        <fullName evidence="8">DNA topoisomerase I</fullName>
    </alternativeName>
</protein>
<dbReference type="RefSeq" id="WP_145190773.1">
    <property type="nucleotide sequence ID" value="NZ_CP036290.1"/>
</dbReference>
<feature type="site" description="Interaction with DNA" evidence="8">
    <location>
        <position position="162"/>
    </location>
</feature>
<evidence type="ECO:0000259" key="11">
    <source>
        <dbReference type="PROSITE" id="PS52039"/>
    </source>
</evidence>
<dbReference type="InterPro" id="IPR023406">
    <property type="entry name" value="Topo_IA_AS"/>
</dbReference>
<dbReference type="AlphaFoldDB" id="A0A518D3R3"/>
<dbReference type="InterPro" id="IPR025589">
    <property type="entry name" value="Toprim_C_rpt"/>
</dbReference>
<evidence type="ECO:0000256" key="6">
    <source>
        <dbReference type="ARBA" id="ARBA00023125"/>
    </source>
</evidence>
<dbReference type="InterPro" id="IPR023405">
    <property type="entry name" value="Topo_IA_core_domain"/>
</dbReference>
<dbReference type="InterPro" id="IPR013824">
    <property type="entry name" value="Topo_IA_cen_sub1"/>
</dbReference>
<dbReference type="Gene3D" id="1.10.460.10">
    <property type="entry name" value="Topoisomerase I, domain 2"/>
    <property type="match status" value="1"/>
</dbReference>
<dbReference type="GO" id="GO:0006265">
    <property type="term" value="P:DNA topological change"/>
    <property type="evidence" value="ECO:0007669"/>
    <property type="project" value="UniProtKB-UniRule"/>
</dbReference>
<dbReference type="OrthoDB" id="9804262at2"/>
<dbReference type="GO" id="GO:0003677">
    <property type="term" value="F:DNA binding"/>
    <property type="evidence" value="ECO:0007669"/>
    <property type="project" value="UniProtKB-KW"/>
</dbReference>
<evidence type="ECO:0000256" key="3">
    <source>
        <dbReference type="ARBA" id="ARBA00022723"/>
    </source>
</evidence>
<feature type="domain" description="Topo IA-type catalytic" evidence="11">
    <location>
        <begin position="148"/>
        <end position="597"/>
    </location>
</feature>
<evidence type="ECO:0000256" key="1">
    <source>
        <dbReference type="ARBA" id="ARBA00000213"/>
    </source>
</evidence>
<comment type="function">
    <text evidence="8">Releases the supercoiling and torsional tension of DNA, which is introduced during the DNA replication and transcription, by transiently cleaving and rejoining one strand of the DNA duplex. Introduces a single-strand break via transesterification at a target site in duplex DNA. The scissile phosphodiester is attacked by the catalytic tyrosine of the enzyme, resulting in the formation of a DNA-(5'-phosphotyrosyl)-enzyme intermediate and the expulsion of a 3'-OH DNA strand. The free DNA strand then undergoes passage around the unbroken strand, thus removing DNA supercoils. Finally, in the religation step, the DNA 3'-OH attacks the covalent intermediate to expel the active-site tyrosine and restore the DNA phosphodiester backbone.</text>
</comment>
<dbReference type="InterPro" id="IPR003602">
    <property type="entry name" value="Topo_IA_DNA-bd_dom"/>
</dbReference>
<dbReference type="InterPro" id="IPR003601">
    <property type="entry name" value="Topo_IA_2"/>
</dbReference>
<dbReference type="InterPro" id="IPR013825">
    <property type="entry name" value="Topo_IA_cen_sub2"/>
</dbReference>
<dbReference type="PRINTS" id="PR00417">
    <property type="entry name" value="PRTPISMRASEI"/>
</dbReference>
<reference evidence="12 13" key="1">
    <citation type="submission" date="2019-02" db="EMBL/GenBank/DDBJ databases">
        <title>Deep-cultivation of Planctomycetes and their phenomic and genomic characterization uncovers novel biology.</title>
        <authorList>
            <person name="Wiegand S."/>
            <person name="Jogler M."/>
            <person name="Boedeker C."/>
            <person name="Pinto D."/>
            <person name="Vollmers J."/>
            <person name="Rivas-Marin E."/>
            <person name="Kohn T."/>
            <person name="Peeters S.H."/>
            <person name="Heuer A."/>
            <person name="Rast P."/>
            <person name="Oberbeckmann S."/>
            <person name="Bunk B."/>
            <person name="Jeske O."/>
            <person name="Meyerdierks A."/>
            <person name="Storesund J.E."/>
            <person name="Kallscheuer N."/>
            <person name="Luecker S."/>
            <person name="Lage O.M."/>
            <person name="Pohl T."/>
            <person name="Merkel B.J."/>
            <person name="Hornburger P."/>
            <person name="Mueller R.-W."/>
            <person name="Bruemmer F."/>
            <person name="Labrenz M."/>
            <person name="Spormann A.M."/>
            <person name="Op den Camp H."/>
            <person name="Overmann J."/>
            <person name="Amann R."/>
            <person name="Jetten M.S.M."/>
            <person name="Mascher T."/>
            <person name="Medema M.H."/>
            <person name="Devos D.P."/>
            <person name="Kaster A.-K."/>
            <person name="Ovreas L."/>
            <person name="Rohde M."/>
            <person name="Galperin M.Y."/>
            <person name="Jogler C."/>
        </authorList>
    </citation>
    <scope>NUCLEOTIDE SEQUENCE [LARGE SCALE GENOMIC DNA]</scope>
    <source>
        <strain evidence="12 13">Pla163</strain>
    </source>
</reference>
<evidence type="ECO:0000256" key="4">
    <source>
        <dbReference type="ARBA" id="ARBA00022842"/>
    </source>
</evidence>
<evidence type="ECO:0000256" key="7">
    <source>
        <dbReference type="ARBA" id="ARBA00023235"/>
    </source>
</evidence>
<keyword evidence="6 8" id="KW-0238">DNA-binding</keyword>
<dbReference type="GO" id="GO:0046872">
    <property type="term" value="F:metal ion binding"/>
    <property type="evidence" value="ECO:0007669"/>
    <property type="project" value="UniProtKB-KW"/>
</dbReference>
<feature type="active site" description="O-(5'-phospho-DNA)-tyrosine intermediate" evidence="8">
    <location>
        <position position="330"/>
    </location>
</feature>
<feature type="domain" description="Toprim" evidence="10">
    <location>
        <begin position="9"/>
        <end position="133"/>
    </location>
</feature>
<dbReference type="Pfam" id="PF01751">
    <property type="entry name" value="Toprim"/>
    <property type="match status" value="1"/>
</dbReference>
<evidence type="ECO:0000256" key="8">
    <source>
        <dbReference type="HAMAP-Rule" id="MF_00952"/>
    </source>
</evidence>
<organism evidence="12 13">
    <name type="scientific">Rohdeia mirabilis</name>
    <dbReference type="NCBI Taxonomy" id="2528008"/>
    <lineage>
        <taxon>Bacteria</taxon>
        <taxon>Pseudomonadati</taxon>
        <taxon>Planctomycetota</taxon>
        <taxon>Planctomycetia</taxon>
        <taxon>Planctomycetia incertae sedis</taxon>
        <taxon>Rohdeia</taxon>
    </lineage>
</organism>
<dbReference type="HAMAP" id="MF_00952">
    <property type="entry name" value="Topoisom_1_prok"/>
    <property type="match status" value="1"/>
</dbReference>
<dbReference type="PROSITE" id="PS52039">
    <property type="entry name" value="TOPO_IA_2"/>
    <property type="match status" value="1"/>
</dbReference>
<dbReference type="Gene3D" id="3.40.50.140">
    <property type="match status" value="1"/>
</dbReference>
<feature type="site" description="Interaction with DNA" evidence="8">
    <location>
        <position position="332"/>
    </location>
</feature>
<keyword evidence="5 8" id="KW-0799">Topoisomerase</keyword>
<dbReference type="Pfam" id="PF01131">
    <property type="entry name" value="Topoisom_bac"/>
    <property type="match status" value="1"/>
</dbReference>
<sequence>MAKKSSDGTSLVIVESPTKAKTIKGFLPDGFVVEASVGHIRDLPTSAKEIPAAMKDQKWTRLGIDIENDFAPLYIVPQSKKEQVRKLKALVKDAKEIYLATDEDREGESISWHLVEVLKPTVPLKRLVFHEITKEAIQNALANPRELDTGLVEAQETRRLLDRLFGYQVSQILWRKIAPKLSAGRVQSVAVRLVVERERARQAFVRSTYWDLTGTFASKAGTPTPFDATLVTVDGQRVASGRDFDADNGKLKAKSDALWLDEEAAAKLRSELDGVDWVVESLERKPTTDRPGPPFTTSTLQQEANRKLRLSARDTMRAAQRLYENGFITYMRTDSTTLSSQAIENTRREIEKLYGADYLTPTPRQFKTKVKNAQEAHEAIRPAGDFKTPEQVASQMGRDEARVYELIWKRTMACQMADAKGHRVTLKVKGGRAVLQTSGKTIEFPGFLRAYVEGADDPTAELADKETVLPSVKEGEALDCVELGAKDHTTQPPARFTEASLVKELEAKGVGRPSTYASIIDTIIFREYVIKSSNALVPTFTAFAVVGLLENYFGALVDTTFTASMEDDLDRISNGELEALPYLKHFYFGGGDDPGLAKLLEQDIDARTSCTLPLGEDAKGVQINVRVGKYGPYLERGEDRASIPEGTAPDEVTLEHAVELLERGSGPTELGNHPETGQPVYLKSGRFGPYVQLGDPDEETGDKPKMKSLLPGMELDSVGLDDALKLLSLPRTVGVHPTMGEDILADYGRYGPYLRCGKETRSLKEPQEIFDIDVSGAVEVLAQEKKGGRRQAKVLKELGVRESDGTEIKMLDGRYGPYVADGTYNASLPKGTDPEGLTLADAIELLAKKAEAKPKRKKTASKKKTVKKKTAKKTAKKAARKTAKKASKKTAKKTAE</sequence>
<evidence type="ECO:0000256" key="9">
    <source>
        <dbReference type="SAM" id="MobiDB-lite"/>
    </source>
</evidence>
<evidence type="ECO:0000256" key="2">
    <source>
        <dbReference type="ARBA" id="ARBA00009446"/>
    </source>
</evidence>
<gene>
    <name evidence="8 12" type="primary">topA</name>
    <name evidence="12" type="ORF">Pla163_32710</name>
</gene>
<dbReference type="SMART" id="SM00436">
    <property type="entry name" value="TOP1Bc"/>
    <property type="match status" value="1"/>
</dbReference>
<dbReference type="InterPro" id="IPR034149">
    <property type="entry name" value="TOPRIM_TopoI"/>
</dbReference>
<dbReference type="SMART" id="SM00437">
    <property type="entry name" value="TOP1Ac"/>
    <property type="match status" value="1"/>
</dbReference>
<comment type="catalytic activity">
    <reaction evidence="1 8">
        <text>ATP-independent breakage of single-stranded DNA, followed by passage and rejoining.</text>
        <dbReference type="EC" id="5.6.2.1"/>
    </reaction>
</comment>
<comment type="similarity">
    <text evidence="2 8">Belongs to the type IA topoisomerase family.</text>
</comment>
<feature type="site" description="Interaction with DNA" evidence="8">
    <location>
        <position position="159"/>
    </location>
</feature>
<dbReference type="EC" id="5.6.2.1" evidence="8"/>
<dbReference type="InterPro" id="IPR028612">
    <property type="entry name" value="Topoisom_1_IA"/>
</dbReference>
<dbReference type="InterPro" id="IPR013497">
    <property type="entry name" value="Topo_IA_cen"/>
</dbReference>
<dbReference type="CDD" id="cd00186">
    <property type="entry name" value="TOP1Ac"/>
    <property type="match status" value="1"/>
</dbReference>
<dbReference type="SUPFAM" id="SSF56712">
    <property type="entry name" value="Prokaryotic type I DNA topoisomerase"/>
    <property type="match status" value="1"/>
</dbReference>
<dbReference type="PROSITE" id="PS50880">
    <property type="entry name" value="TOPRIM"/>
    <property type="match status" value="1"/>
</dbReference>
<feature type="site" description="Interaction with DNA" evidence="8">
    <location>
        <position position="174"/>
    </location>
</feature>